<reference evidence="1 2" key="1">
    <citation type="submission" date="2015-05" db="EMBL/GenBank/DDBJ databases">
        <title>Genome assembly of Archangium gephyra DSM 2261.</title>
        <authorList>
            <person name="Sharma G."/>
            <person name="Subramanian S."/>
        </authorList>
    </citation>
    <scope>NUCLEOTIDE SEQUENCE [LARGE SCALE GENOMIC DNA]</scope>
    <source>
        <strain evidence="1 2">DSM 2261</strain>
    </source>
</reference>
<dbReference type="AlphaFoldDB" id="A0AAC8TKJ9"/>
<proteinExistence type="predicted"/>
<evidence type="ECO:0000313" key="2">
    <source>
        <dbReference type="Proteomes" id="UP000035579"/>
    </source>
</evidence>
<organism evidence="1 2">
    <name type="scientific">Archangium gephyra</name>
    <dbReference type="NCBI Taxonomy" id="48"/>
    <lineage>
        <taxon>Bacteria</taxon>
        <taxon>Pseudomonadati</taxon>
        <taxon>Myxococcota</taxon>
        <taxon>Myxococcia</taxon>
        <taxon>Myxococcales</taxon>
        <taxon>Cystobacterineae</taxon>
        <taxon>Archangiaceae</taxon>
        <taxon>Archangium</taxon>
    </lineage>
</organism>
<name>A0AAC8TKJ9_9BACT</name>
<accession>A0AAC8TKJ9</accession>
<evidence type="ECO:0000313" key="1">
    <source>
        <dbReference type="EMBL" id="AKJ08296.1"/>
    </source>
</evidence>
<dbReference type="EMBL" id="CP011509">
    <property type="protein sequence ID" value="AKJ08296.1"/>
    <property type="molecule type" value="Genomic_DNA"/>
</dbReference>
<sequence>MICITSRNAAVVRASTVKKRTPGKCVLQHRQSSRTEVPLRHCVPPILQEN</sequence>
<protein>
    <submittedName>
        <fullName evidence="1">Uncharacterized protein</fullName>
    </submittedName>
</protein>
<dbReference type="KEGG" id="age:AA314_09922"/>
<dbReference type="Proteomes" id="UP000035579">
    <property type="component" value="Chromosome"/>
</dbReference>
<gene>
    <name evidence="1" type="ORF">AA314_09922</name>
</gene>